<keyword evidence="1" id="KW-0862">Zinc</keyword>
<dbReference type="PANTHER" id="PTHR35385:SF2">
    <property type="entry name" value="PROTEIN B, PUTATIVE-RELATED"/>
    <property type="match status" value="1"/>
</dbReference>
<gene>
    <name evidence="3" type="ORF">CHRIB12_LOCUS10669</name>
</gene>
<sequence length="726" mass="84668">MYYAGVYLAVFSWNSLPEVLKSILPQNYSYLIENFNELPSYRTTENFIIPQFELDVFVDIDNEEKAHEWFMAFESKSKTTMPETKRYEFKGKHILFREMRHCIHSDKVKKTSHPLEVNIKFTHNHVIISAESLSFRRVNEKVRERFLELFKDGHSSASAMYTHEDELYLSAADEQELLLLLADRASNLDYDYIFNLFRQYRQDSLGDRNGSAMFRRLAEVVNDYNNSGKGQVILQEYDSRSGKAFILCVVTGLMSRVHEKILQSSEICYMDASASFEPLNTSITLLYTSYAVGALPLGLFITSDELEITLEKALNLLKSILPQHAFYGRGAQLGPKIFLTDDSSAERNALELCWPESIRLLCTFHVLQAFWRWLHNSKHYINKADREPIMQKMKEILYAPSDLEMHKYYCEFKQRFYGQYPQLHKHFELMWERRSIWALSFRSEFHIRGNNTNNYIERSFGIIKDIVFARTQAYNCVQVFQFITQNMERFYSLRLLNFAHRRPGYLRIAKRFLCSGWDTVNMDSIKKHSIENEFFVKSVNNSGHFYTVNSEIGTCTCRIGMTGAPCKHQGAISVKFHISMFNFIPSLTSNDRMIYAYIAIGYTAEDSSFYVSLHAEFISQDREGLQMETTMPNSNLTIEYSESNKNVKDDITIFINFLEEIKEDYSNGCAQLHTALNKFAEHYKTAKLKSIPRLVSFLYDINRELNPAVNIRSGSMIRVQVESVKR</sequence>
<feature type="domain" description="SWIM-type" evidence="2">
    <location>
        <begin position="546"/>
        <end position="577"/>
    </location>
</feature>
<evidence type="ECO:0000256" key="1">
    <source>
        <dbReference type="PROSITE-ProRule" id="PRU00325"/>
    </source>
</evidence>
<dbReference type="OrthoDB" id="6784354at2759"/>
<evidence type="ECO:0000313" key="3">
    <source>
        <dbReference type="EMBL" id="CAB5366042.1"/>
    </source>
</evidence>
<dbReference type="VEuPathDB" id="FungiDB:RhiirFUN_017629"/>
<proteinExistence type="predicted"/>
<evidence type="ECO:0000259" key="2">
    <source>
        <dbReference type="PROSITE" id="PS50966"/>
    </source>
</evidence>
<accession>A0A915Z7M4</accession>
<dbReference type="InterPro" id="IPR007527">
    <property type="entry name" value="Znf_SWIM"/>
</dbReference>
<evidence type="ECO:0000313" key="4">
    <source>
        <dbReference type="Proteomes" id="UP000684084"/>
    </source>
</evidence>
<dbReference type="AlphaFoldDB" id="A0A915Z7M4"/>
<organism evidence="3 4">
    <name type="scientific">Rhizophagus irregularis</name>
    <dbReference type="NCBI Taxonomy" id="588596"/>
    <lineage>
        <taxon>Eukaryota</taxon>
        <taxon>Fungi</taxon>
        <taxon>Fungi incertae sedis</taxon>
        <taxon>Mucoromycota</taxon>
        <taxon>Glomeromycotina</taxon>
        <taxon>Glomeromycetes</taxon>
        <taxon>Glomerales</taxon>
        <taxon>Glomeraceae</taxon>
        <taxon>Rhizophagus</taxon>
    </lineage>
</organism>
<name>A0A915Z7M4_9GLOM</name>
<dbReference type="PANTHER" id="PTHR35385">
    <property type="entry name" value="PROTEIN B, PUTATIVE-RELATED-RELATED"/>
    <property type="match status" value="1"/>
</dbReference>
<comment type="caution">
    <text evidence="3">The sequence shown here is derived from an EMBL/GenBank/DDBJ whole genome shotgun (WGS) entry which is preliminary data.</text>
</comment>
<protein>
    <recommendedName>
        <fullName evidence="2">SWIM-type domain-containing protein</fullName>
    </recommendedName>
</protein>
<keyword evidence="1" id="KW-0479">Metal-binding</keyword>
<dbReference type="EMBL" id="CAGKOT010000022">
    <property type="protein sequence ID" value="CAB5366042.1"/>
    <property type="molecule type" value="Genomic_DNA"/>
</dbReference>
<dbReference type="GO" id="GO:0008270">
    <property type="term" value="F:zinc ion binding"/>
    <property type="evidence" value="ECO:0007669"/>
    <property type="project" value="UniProtKB-KW"/>
</dbReference>
<dbReference type="VEuPathDB" id="FungiDB:RhiirFUN_022545"/>
<reference evidence="3" key="1">
    <citation type="submission" date="2020-05" db="EMBL/GenBank/DDBJ databases">
        <authorList>
            <person name="Rincon C."/>
            <person name="Sanders R I."/>
            <person name="Robbins C."/>
            <person name="Chaturvedi A."/>
        </authorList>
    </citation>
    <scope>NUCLEOTIDE SEQUENCE</scope>
    <source>
        <strain evidence="3">CHB12</strain>
    </source>
</reference>
<keyword evidence="1" id="KW-0863">Zinc-finger</keyword>
<dbReference type="PROSITE" id="PS50966">
    <property type="entry name" value="ZF_SWIM"/>
    <property type="match status" value="1"/>
</dbReference>
<dbReference type="Proteomes" id="UP000684084">
    <property type="component" value="Unassembled WGS sequence"/>
</dbReference>